<dbReference type="InterPro" id="IPR036513">
    <property type="entry name" value="STAS_dom_sf"/>
</dbReference>
<dbReference type="RefSeq" id="WP_078648377.1">
    <property type="nucleotide sequence ID" value="NZ_AZSD01000392.1"/>
</dbReference>
<sequence length="125" mass="13650">MVTVQLRHNDVTVARLPDTVAFDTVTEPRPQLLALLEESDCRHLVLDMSSIDYFDSSGLAMLLGVRHRSRAAGAALTLAAPPPLISRMLDITQAITILTVAPSVHEALDTRHRTRRDDVQGADLG</sequence>
<organism evidence="4 5">
    <name type="scientific">Streptomyces leeuwenhoekii</name>
    <dbReference type="NCBI Taxonomy" id="1437453"/>
    <lineage>
        <taxon>Bacteria</taxon>
        <taxon>Bacillati</taxon>
        <taxon>Actinomycetota</taxon>
        <taxon>Actinomycetes</taxon>
        <taxon>Kitasatosporales</taxon>
        <taxon>Streptomycetaceae</taxon>
        <taxon>Streptomyces</taxon>
    </lineage>
</organism>
<accession>A0A0F7VQ31</accession>
<dbReference type="GO" id="GO:0043856">
    <property type="term" value="F:anti-sigma factor antagonist activity"/>
    <property type="evidence" value="ECO:0007669"/>
    <property type="project" value="InterPro"/>
</dbReference>
<evidence type="ECO:0000259" key="3">
    <source>
        <dbReference type="PROSITE" id="PS50801"/>
    </source>
</evidence>
<dbReference type="NCBIfam" id="TIGR00377">
    <property type="entry name" value="ant_ant_sig"/>
    <property type="match status" value="1"/>
</dbReference>
<dbReference type="Pfam" id="PF01740">
    <property type="entry name" value="STAS"/>
    <property type="match status" value="1"/>
</dbReference>
<reference evidence="4 5" key="1">
    <citation type="submission" date="2015-02" db="EMBL/GenBank/DDBJ databases">
        <authorList>
            <person name="Gomez-Escribano P.J."/>
        </authorList>
    </citation>
    <scope>NUCLEOTIDE SEQUENCE [LARGE SCALE GENOMIC DNA]</scope>
    <source>
        <strain evidence="5">C34 (DSM 42122 / NRRL B-24963)</strain>
    </source>
</reference>
<dbReference type="AlphaFoldDB" id="A0A0F7VQ31"/>
<dbReference type="Gene3D" id="3.30.750.24">
    <property type="entry name" value="STAS domain"/>
    <property type="match status" value="1"/>
</dbReference>
<evidence type="ECO:0000313" key="5">
    <source>
        <dbReference type="Proteomes" id="UP000035016"/>
    </source>
</evidence>
<comment type="similarity">
    <text evidence="1 2">Belongs to the anti-sigma-factor antagonist family.</text>
</comment>
<dbReference type="SUPFAM" id="SSF52091">
    <property type="entry name" value="SpoIIaa-like"/>
    <property type="match status" value="1"/>
</dbReference>
<evidence type="ECO:0000256" key="2">
    <source>
        <dbReference type="RuleBase" id="RU003749"/>
    </source>
</evidence>
<evidence type="ECO:0000313" key="4">
    <source>
        <dbReference type="EMBL" id="CQR59482.1"/>
    </source>
</evidence>
<protein>
    <recommendedName>
        <fullName evidence="2">Anti-sigma factor antagonist</fullName>
    </recommendedName>
</protein>
<dbReference type="InterPro" id="IPR003658">
    <property type="entry name" value="Anti-sigma_ant"/>
</dbReference>
<dbReference type="PANTHER" id="PTHR33495:SF2">
    <property type="entry name" value="ANTI-SIGMA FACTOR ANTAGONIST TM_1081-RELATED"/>
    <property type="match status" value="1"/>
</dbReference>
<name>A0A0F7VQ31_STRLW</name>
<dbReference type="Proteomes" id="UP000035016">
    <property type="component" value="Chromosome Chromosome"/>
</dbReference>
<dbReference type="PANTHER" id="PTHR33495">
    <property type="entry name" value="ANTI-SIGMA FACTOR ANTAGONIST TM_1081-RELATED-RELATED"/>
    <property type="match status" value="1"/>
</dbReference>
<dbReference type="CDD" id="cd07043">
    <property type="entry name" value="STAS_anti-anti-sigma_factors"/>
    <property type="match status" value="1"/>
</dbReference>
<dbReference type="KEGG" id="sle:sle_00200"/>
<proteinExistence type="inferred from homology"/>
<gene>
    <name evidence="4" type="primary">sle_00200</name>
</gene>
<evidence type="ECO:0000256" key="1">
    <source>
        <dbReference type="ARBA" id="ARBA00009013"/>
    </source>
</evidence>
<dbReference type="InterPro" id="IPR002645">
    <property type="entry name" value="STAS_dom"/>
</dbReference>
<dbReference type="PROSITE" id="PS50801">
    <property type="entry name" value="STAS"/>
    <property type="match status" value="1"/>
</dbReference>
<dbReference type="EMBL" id="LN831790">
    <property type="protein sequence ID" value="CQR59482.1"/>
    <property type="molecule type" value="Genomic_DNA"/>
</dbReference>
<feature type="domain" description="STAS" evidence="3">
    <location>
        <begin position="9"/>
        <end position="111"/>
    </location>
</feature>